<organism evidence="5 6">
    <name type="scientific">Martelella lutilitoris</name>
    <dbReference type="NCBI Taxonomy" id="2583532"/>
    <lineage>
        <taxon>Bacteria</taxon>
        <taxon>Pseudomonadati</taxon>
        <taxon>Pseudomonadota</taxon>
        <taxon>Alphaproteobacteria</taxon>
        <taxon>Hyphomicrobiales</taxon>
        <taxon>Aurantimonadaceae</taxon>
        <taxon>Martelella</taxon>
    </lineage>
</organism>
<dbReference type="EMBL" id="CP066786">
    <property type="protein sequence ID" value="QQM29095.1"/>
    <property type="molecule type" value="Genomic_DNA"/>
</dbReference>
<dbReference type="Gene3D" id="3.20.20.10">
    <property type="entry name" value="Alanine racemase"/>
    <property type="match status" value="1"/>
</dbReference>
<dbReference type="Pfam" id="PF14031">
    <property type="entry name" value="D-ser_dehydrat"/>
    <property type="match status" value="1"/>
</dbReference>
<protein>
    <submittedName>
        <fullName evidence="5">Alanine racemase</fullName>
    </submittedName>
</protein>
<evidence type="ECO:0000259" key="4">
    <source>
        <dbReference type="SMART" id="SM01119"/>
    </source>
</evidence>
<dbReference type="InterPro" id="IPR051466">
    <property type="entry name" value="D-amino_acid_metab_enzyme"/>
</dbReference>
<evidence type="ECO:0000313" key="6">
    <source>
        <dbReference type="Proteomes" id="UP000596083"/>
    </source>
</evidence>
<keyword evidence="2" id="KW-0456">Lyase</keyword>
<reference evidence="5 6" key="1">
    <citation type="submission" date="2020-12" db="EMBL/GenBank/DDBJ databases">
        <authorList>
            <person name="Zheng R.K."/>
            <person name="Sun C.M."/>
        </authorList>
    </citation>
    <scope>NUCLEOTIDE SEQUENCE [LARGE SCALE GENOMIC DNA]</scope>
    <source>
        <strain evidence="5 6">ZRK001</strain>
    </source>
</reference>
<dbReference type="Pfam" id="PF01168">
    <property type="entry name" value="Ala_racemase_N"/>
    <property type="match status" value="1"/>
</dbReference>
<evidence type="ECO:0000256" key="1">
    <source>
        <dbReference type="ARBA" id="ARBA00005323"/>
    </source>
</evidence>
<dbReference type="InterPro" id="IPR042208">
    <property type="entry name" value="D-ser_dehydrat-like_sf"/>
</dbReference>
<gene>
    <name evidence="5" type="ORF">JET14_12180</name>
</gene>
<dbReference type="InterPro" id="IPR029066">
    <property type="entry name" value="PLP-binding_barrel"/>
</dbReference>
<accession>A0A7T7HH77</accession>
<feature type="domain" description="D-serine dehydratase-like" evidence="4">
    <location>
        <begin position="276"/>
        <end position="370"/>
    </location>
</feature>
<dbReference type="SUPFAM" id="SSF51419">
    <property type="entry name" value="PLP-binding barrel"/>
    <property type="match status" value="1"/>
</dbReference>
<dbReference type="InterPro" id="IPR001608">
    <property type="entry name" value="Ala_racemase_N"/>
</dbReference>
<dbReference type="KEGG" id="mlut:JET14_12180"/>
<dbReference type="AlphaFoldDB" id="A0A7T7HH77"/>
<dbReference type="PANTHER" id="PTHR28004">
    <property type="entry name" value="ZGC:162816-RELATED"/>
    <property type="match status" value="1"/>
</dbReference>
<dbReference type="GO" id="GO:0008721">
    <property type="term" value="F:D-serine ammonia-lyase activity"/>
    <property type="evidence" value="ECO:0007669"/>
    <property type="project" value="TreeGrafter"/>
</dbReference>
<comment type="similarity">
    <text evidence="1">Belongs to the DSD1 family.</text>
</comment>
<evidence type="ECO:0000256" key="2">
    <source>
        <dbReference type="ARBA" id="ARBA00023239"/>
    </source>
</evidence>
<dbReference type="InterPro" id="IPR026956">
    <property type="entry name" value="D-ser_dehydrat-like_dom"/>
</dbReference>
<dbReference type="PANTHER" id="PTHR28004:SF2">
    <property type="entry name" value="D-SERINE DEHYDRATASE"/>
    <property type="match status" value="1"/>
</dbReference>
<dbReference type="Gene3D" id="2.40.37.20">
    <property type="entry name" value="D-serine dehydratase-like domain"/>
    <property type="match status" value="1"/>
</dbReference>
<name>A0A7T7HH77_9HYPH</name>
<evidence type="ECO:0000256" key="3">
    <source>
        <dbReference type="SAM" id="MobiDB-lite"/>
    </source>
</evidence>
<dbReference type="GO" id="GO:0036088">
    <property type="term" value="P:D-serine catabolic process"/>
    <property type="evidence" value="ECO:0007669"/>
    <property type="project" value="TreeGrafter"/>
</dbReference>
<dbReference type="SMART" id="SM01119">
    <property type="entry name" value="D-ser_dehydrat"/>
    <property type="match status" value="1"/>
</dbReference>
<dbReference type="Proteomes" id="UP000596083">
    <property type="component" value="Chromosome"/>
</dbReference>
<evidence type="ECO:0000313" key="5">
    <source>
        <dbReference type="EMBL" id="QQM29095.1"/>
    </source>
</evidence>
<sequence length="386" mass="41273">MSSRRRARSIVSIRPPASASDGHVLWPQGPKKGREALKIEDLDTPVPLVDLAIVDANLKRMQDYCDDHGIALRPHIKTHKSVKLAERQLALGAKGISCQKLGEAEVMVGAGIEDILISYPLIGPIKARRLAALARRAKMSVAIDSRAALETVASAARMADADIGVLVEFDSGLGRTGVVTVAEALALAQKVGETPHLSFDGLMTYPASEASVAFVKRARDAFAAAGLAIPKVSGGGTPNAFRTHEFGVIDELRVGTYLYNDRMMMGVGHAELKDCAFDVLVTVVSRPTPDRAIIDAGTKSLTSDPAGKGGSGHGLIREYPDAVIERLTEEHGMVDLSTSAKKPEIGERLRVIPNHVCPVSNLHDSIFVLENGGVSEWRVDARGMTR</sequence>
<proteinExistence type="inferred from homology"/>
<feature type="region of interest" description="Disordered" evidence="3">
    <location>
        <begin position="1"/>
        <end position="27"/>
    </location>
</feature>